<dbReference type="EC" id="1.1.1.307" evidence="3"/>
<keyword evidence="6" id="KW-0119">Carbohydrate metabolism</keyword>
<evidence type="ECO:0000256" key="11">
    <source>
        <dbReference type="PIRSR" id="PIRSR000097-2"/>
    </source>
</evidence>
<evidence type="ECO:0000313" key="14">
    <source>
        <dbReference type="EMBL" id="KAG7192706.1"/>
    </source>
</evidence>
<evidence type="ECO:0000259" key="13">
    <source>
        <dbReference type="Pfam" id="PF00248"/>
    </source>
</evidence>
<evidence type="ECO:0000256" key="7">
    <source>
        <dbReference type="ARBA" id="ARBA00047534"/>
    </source>
</evidence>
<dbReference type="EMBL" id="JAHMUF010000016">
    <property type="protein sequence ID" value="KAG7192706.1"/>
    <property type="molecule type" value="Genomic_DNA"/>
</dbReference>
<dbReference type="PANTHER" id="PTHR11732">
    <property type="entry name" value="ALDO/KETO REDUCTASE"/>
    <property type="match status" value="1"/>
</dbReference>
<comment type="pathway">
    <text evidence="1">Carbohydrate metabolism; D-xylose degradation.</text>
</comment>
<protein>
    <recommendedName>
        <fullName evidence="9">NAD(P)H-dependent D-xylose reductase</fullName>
        <ecNumber evidence="3">1.1.1.307</ecNumber>
    </recommendedName>
</protein>
<organism evidence="14 15">
    <name type="scientific">Scheffersomyces spartinae</name>
    <dbReference type="NCBI Taxonomy" id="45513"/>
    <lineage>
        <taxon>Eukaryota</taxon>
        <taxon>Fungi</taxon>
        <taxon>Dikarya</taxon>
        <taxon>Ascomycota</taxon>
        <taxon>Saccharomycotina</taxon>
        <taxon>Pichiomycetes</taxon>
        <taxon>Debaryomycetaceae</taxon>
        <taxon>Scheffersomyces</taxon>
    </lineage>
</organism>
<dbReference type="InterPro" id="IPR044486">
    <property type="entry name" value="AKR2B1"/>
</dbReference>
<keyword evidence="5" id="KW-0560">Oxidoreductase</keyword>
<dbReference type="PIRSF" id="PIRSF000097">
    <property type="entry name" value="AKR"/>
    <property type="match status" value="1"/>
</dbReference>
<evidence type="ECO:0000256" key="10">
    <source>
        <dbReference type="PIRSR" id="PIRSR000097-1"/>
    </source>
</evidence>
<evidence type="ECO:0000256" key="8">
    <source>
        <dbReference type="ARBA" id="ARBA00049485"/>
    </source>
</evidence>
<comment type="catalytic activity">
    <reaction evidence="7">
        <text>xylitol + NADP(+) = D-xylose + NADPH + H(+)</text>
        <dbReference type="Rhea" id="RHEA:27445"/>
        <dbReference type="ChEBI" id="CHEBI:15378"/>
        <dbReference type="ChEBI" id="CHEBI:17151"/>
        <dbReference type="ChEBI" id="CHEBI:53455"/>
        <dbReference type="ChEBI" id="CHEBI:57783"/>
        <dbReference type="ChEBI" id="CHEBI:58349"/>
        <dbReference type="EC" id="1.1.1.307"/>
    </reaction>
</comment>
<dbReference type="PRINTS" id="PR00069">
    <property type="entry name" value="ALDKETRDTASE"/>
</dbReference>
<dbReference type="GeneID" id="66114863"/>
<evidence type="ECO:0000256" key="4">
    <source>
        <dbReference type="ARBA" id="ARBA00022629"/>
    </source>
</evidence>
<dbReference type="OrthoDB" id="416253at2759"/>
<dbReference type="AlphaFoldDB" id="A0A9P7V7K7"/>
<feature type="binding site" evidence="11">
    <location>
        <position position="111"/>
    </location>
    <ligand>
        <name>substrate</name>
    </ligand>
</feature>
<dbReference type="CDD" id="cd19113">
    <property type="entry name" value="AKR_AKR2B1-10"/>
    <property type="match status" value="1"/>
</dbReference>
<dbReference type="PROSITE" id="PS00063">
    <property type="entry name" value="ALDOKETO_REDUCTASE_3"/>
    <property type="match status" value="1"/>
</dbReference>
<dbReference type="InterPro" id="IPR023210">
    <property type="entry name" value="NADP_OxRdtase_dom"/>
</dbReference>
<evidence type="ECO:0000256" key="1">
    <source>
        <dbReference type="ARBA" id="ARBA00004722"/>
    </source>
</evidence>
<evidence type="ECO:0000256" key="12">
    <source>
        <dbReference type="PIRSR" id="PIRSR000097-3"/>
    </source>
</evidence>
<evidence type="ECO:0000256" key="2">
    <source>
        <dbReference type="ARBA" id="ARBA00007905"/>
    </source>
</evidence>
<evidence type="ECO:0000256" key="9">
    <source>
        <dbReference type="ARBA" id="ARBA00067315"/>
    </source>
</evidence>
<dbReference type="Proteomes" id="UP000790833">
    <property type="component" value="Unassembled WGS sequence"/>
</dbReference>
<proteinExistence type="inferred from homology"/>
<comment type="catalytic activity">
    <reaction evidence="8">
        <text>xylitol + NAD(+) = D-xylose + NADH + H(+)</text>
        <dbReference type="Rhea" id="RHEA:27441"/>
        <dbReference type="ChEBI" id="CHEBI:15378"/>
        <dbReference type="ChEBI" id="CHEBI:17151"/>
        <dbReference type="ChEBI" id="CHEBI:53455"/>
        <dbReference type="ChEBI" id="CHEBI:57540"/>
        <dbReference type="ChEBI" id="CHEBI:57945"/>
        <dbReference type="EC" id="1.1.1.307"/>
    </reaction>
</comment>
<dbReference type="FunFam" id="3.20.20.100:FF:000007">
    <property type="entry name" value="NAD(P)H-dependent D-xylose reductase xyl1"/>
    <property type="match status" value="1"/>
</dbReference>
<dbReference type="Pfam" id="PF00248">
    <property type="entry name" value="Aldo_ket_red"/>
    <property type="match status" value="1"/>
</dbReference>
<gene>
    <name evidence="14" type="primary">XYL1</name>
    <name evidence="14" type="ORF">KQ657_001489</name>
</gene>
<dbReference type="InterPro" id="IPR018170">
    <property type="entry name" value="Aldo/ket_reductase_CS"/>
</dbReference>
<reference evidence="14" key="1">
    <citation type="submission" date="2021-03" db="EMBL/GenBank/DDBJ databases">
        <authorList>
            <person name="Palmer J.M."/>
        </authorList>
    </citation>
    <scope>NUCLEOTIDE SEQUENCE</scope>
    <source>
        <strain evidence="14">ARV_011</strain>
    </source>
</reference>
<keyword evidence="4" id="KW-0859">Xylose metabolism</keyword>
<dbReference type="PROSITE" id="PS00062">
    <property type="entry name" value="ALDOKETO_REDUCTASE_2"/>
    <property type="match status" value="1"/>
</dbReference>
<dbReference type="SUPFAM" id="SSF51430">
    <property type="entry name" value="NAD(P)-linked oxidoreductase"/>
    <property type="match status" value="1"/>
</dbReference>
<evidence type="ECO:0000256" key="6">
    <source>
        <dbReference type="ARBA" id="ARBA00023277"/>
    </source>
</evidence>
<dbReference type="Gene3D" id="3.20.20.100">
    <property type="entry name" value="NADP-dependent oxidoreductase domain"/>
    <property type="match status" value="1"/>
</dbReference>
<evidence type="ECO:0000256" key="5">
    <source>
        <dbReference type="ARBA" id="ARBA00023002"/>
    </source>
</evidence>
<evidence type="ECO:0000256" key="3">
    <source>
        <dbReference type="ARBA" id="ARBA00012845"/>
    </source>
</evidence>
<feature type="active site" description="Proton donor" evidence="10">
    <location>
        <position position="49"/>
    </location>
</feature>
<comment type="caution">
    <text evidence="14">The sequence shown here is derived from an EMBL/GenBank/DDBJ whole genome shotgun (WGS) entry which is preliminary data.</text>
</comment>
<feature type="site" description="Lowers pKa of active site Tyr" evidence="12">
    <location>
        <position position="78"/>
    </location>
</feature>
<name>A0A9P7V7K7_9ASCO</name>
<dbReference type="InterPro" id="IPR036812">
    <property type="entry name" value="NAD(P)_OxRdtase_dom_sf"/>
</dbReference>
<dbReference type="InterPro" id="IPR020471">
    <property type="entry name" value="AKR"/>
</dbReference>
<keyword evidence="15" id="KW-1185">Reference proteome</keyword>
<dbReference type="GO" id="GO:0042732">
    <property type="term" value="P:D-xylose metabolic process"/>
    <property type="evidence" value="ECO:0007669"/>
    <property type="project" value="UniProtKB-KW"/>
</dbReference>
<dbReference type="RefSeq" id="XP_043048256.1">
    <property type="nucleotide sequence ID" value="XM_043192284.1"/>
</dbReference>
<sequence length="319" mass="36633">MTRTIKLNSGYDMPLVGFGCWKVTNDTCAETVYNAIKTGYRLFDCAQDYGNCKEIGQGLKKAFDEGVVKREDLFITSKLWNNYHDPKHVEEALDKVLSDMQLSYLDLFLIHFPIAFKYVPIEEKYPPGFYCGDGDNFHYEKVPLLETWKAMEALTETGKVRSVGISNFNASLILDLLRGCKLVPAVLQIEHHPYLQQPQLVEFCNKNGIAITGYSSFGPQSFLELNQDRALKTPTLFEHDVIKSIANNHKKTPAQILLRWATQRNIAVIPKSNNQGRLLQNLEVVDFDLTTEELKKIESLDIKLRFNDPWDWDKIPIFY</sequence>
<feature type="domain" description="NADP-dependent oxidoreductase" evidence="13">
    <location>
        <begin position="17"/>
        <end position="301"/>
    </location>
</feature>
<accession>A0A9P7V7K7</accession>
<evidence type="ECO:0000313" key="15">
    <source>
        <dbReference type="Proteomes" id="UP000790833"/>
    </source>
</evidence>
<dbReference type="GO" id="GO:0032866">
    <property type="term" value="F:D-xylose reductase (NADPH) activity"/>
    <property type="evidence" value="ECO:0007669"/>
    <property type="project" value="InterPro"/>
</dbReference>
<comment type="similarity">
    <text evidence="2">Belongs to the aldo/keto reductase family.</text>
</comment>